<dbReference type="STRING" id="1231657.A0A1Y1ZDE6"/>
<organism evidence="2 3">
    <name type="scientific">Clohesyomyces aquaticus</name>
    <dbReference type="NCBI Taxonomy" id="1231657"/>
    <lineage>
        <taxon>Eukaryota</taxon>
        <taxon>Fungi</taxon>
        <taxon>Dikarya</taxon>
        <taxon>Ascomycota</taxon>
        <taxon>Pezizomycotina</taxon>
        <taxon>Dothideomycetes</taxon>
        <taxon>Pleosporomycetidae</taxon>
        <taxon>Pleosporales</taxon>
        <taxon>Lindgomycetaceae</taxon>
        <taxon>Clohesyomyces</taxon>
    </lineage>
</organism>
<proteinExistence type="predicted"/>
<feature type="region of interest" description="Disordered" evidence="1">
    <location>
        <begin position="210"/>
        <end position="233"/>
    </location>
</feature>
<evidence type="ECO:0000256" key="1">
    <source>
        <dbReference type="SAM" id="MobiDB-lite"/>
    </source>
</evidence>
<keyword evidence="3" id="KW-1185">Reference proteome</keyword>
<evidence type="ECO:0000313" key="3">
    <source>
        <dbReference type="Proteomes" id="UP000193144"/>
    </source>
</evidence>
<feature type="compositionally biased region" description="Basic and acidic residues" evidence="1">
    <location>
        <begin position="476"/>
        <end position="491"/>
    </location>
</feature>
<accession>A0A1Y1ZDE6</accession>
<evidence type="ECO:0000313" key="2">
    <source>
        <dbReference type="EMBL" id="ORY08204.1"/>
    </source>
</evidence>
<dbReference type="AlphaFoldDB" id="A0A1Y1ZDE6"/>
<feature type="region of interest" description="Disordered" evidence="1">
    <location>
        <begin position="1"/>
        <end position="154"/>
    </location>
</feature>
<feature type="region of interest" description="Disordered" evidence="1">
    <location>
        <begin position="409"/>
        <end position="497"/>
    </location>
</feature>
<dbReference type="Proteomes" id="UP000193144">
    <property type="component" value="Unassembled WGS sequence"/>
</dbReference>
<gene>
    <name evidence="2" type="ORF">BCR34DRAFT_590051</name>
</gene>
<feature type="region of interest" description="Disordered" evidence="1">
    <location>
        <begin position="254"/>
        <end position="281"/>
    </location>
</feature>
<sequence>MDIRRWLAETVLPERLPSLPEQLGLPPFLQPKEQTEQRRQKGNRRRKRGTSDSSLLDHRPIGKKAPPINYETNIDEGTDAGPCSDATSASSSSGSSKSSHKYARRPRRKTRLERYEHAAKEIDGRGKEAHLNRKGESRKRRRQSRHKQRGQPRAGLVQGFTAKNVPTDRLTLKPREKLGIFSKGRASSPVKGRGLPDLVFSEMKFLQKHKSQPEVVPQAGVEKRKRRKDHARARQEEISAYFTSVGPVLAEKDGNIQAKGGSHHRKALPNPDHERQRPRPRSLLFDNAIPTVELGDKGTYLGFRSRGPRHRSGSYISWSESVRGPSVTPIYPRAGSTIDVGQLAPIPNSRDRNRTGVTDVLYSRNASSSISRRVTEGSGQHFEVSSLTPAIHRETRSHSFPLRVSSPRALDVQGRKGQTTDIAASPTSMPSALPRHPQIGGQETRGPHVDGCGSGAKRTTTQLPKDPECEPNVHGVSHEGEHLEEGSDKAEPQSSSSLANILRECNAAFDGDRRRVAGSYGCYPLYIEPVLEEREETDPPSDDNPQRRPTVRFSGVEMHHLNIPNFLGPGIYEEQAERLRAMERRQYDTIHKVEDSLYKEKDEWMDDEEEEEDNGEELLCGEGMELLPEEMTSQVAGAEAEWFVPGLITHGERLEQRDNTVTRDFWRPNRLY</sequence>
<feature type="compositionally biased region" description="Low complexity" evidence="1">
    <location>
        <begin position="84"/>
        <end position="97"/>
    </location>
</feature>
<dbReference type="OrthoDB" id="2537141at2759"/>
<feature type="compositionally biased region" description="Basic residues" evidence="1">
    <location>
        <begin position="136"/>
        <end position="150"/>
    </location>
</feature>
<protein>
    <submittedName>
        <fullName evidence="2">Uncharacterized protein</fullName>
    </submittedName>
</protein>
<feature type="compositionally biased region" description="Basic and acidic residues" evidence="1">
    <location>
        <begin position="112"/>
        <end position="135"/>
    </location>
</feature>
<feature type="compositionally biased region" description="Basic residues" evidence="1">
    <location>
        <begin position="98"/>
        <end position="111"/>
    </location>
</feature>
<name>A0A1Y1ZDE6_9PLEO</name>
<dbReference type="EMBL" id="MCFA01000103">
    <property type="protein sequence ID" value="ORY08204.1"/>
    <property type="molecule type" value="Genomic_DNA"/>
</dbReference>
<feature type="compositionally biased region" description="Polar residues" evidence="1">
    <location>
        <begin position="416"/>
        <end position="430"/>
    </location>
</feature>
<comment type="caution">
    <text evidence="2">The sequence shown here is derived from an EMBL/GenBank/DDBJ whole genome shotgun (WGS) entry which is preliminary data.</text>
</comment>
<reference evidence="2 3" key="1">
    <citation type="submission" date="2016-07" db="EMBL/GenBank/DDBJ databases">
        <title>Pervasive Adenine N6-methylation of Active Genes in Fungi.</title>
        <authorList>
            <consortium name="DOE Joint Genome Institute"/>
            <person name="Mondo S.J."/>
            <person name="Dannebaum R.O."/>
            <person name="Kuo R.C."/>
            <person name="Labutti K."/>
            <person name="Haridas S."/>
            <person name="Kuo A."/>
            <person name="Salamov A."/>
            <person name="Ahrendt S.R."/>
            <person name="Lipzen A."/>
            <person name="Sullivan W."/>
            <person name="Andreopoulos W.B."/>
            <person name="Clum A."/>
            <person name="Lindquist E."/>
            <person name="Daum C."/>
            <person name="Ramamoorthy G.K."/>
            <person name="Gryganskyi A."/>
            <person name="Culley D."/>
            <person name="Magnuson J.K."/>
            <person name="James T.Y."/>
            <person name="O'Malley M.A."/>
            <person name="Stajich J.E."/>
            <person name="Spatafora J.W."/>
            <person name="Visel A."/>
            <person name="Grigoriev I.V."/>
        </authorList>
    </citation>
    <scope>NUCLEOTIDE SEQUENCE [LARGE SCALE GENOMIC DNA]</scope>
    <source>
        <strain evidence="2 3">CBS 115471</strain>
    </source>
</reference>